<dbReference type="Pfam" id="PF20259">
    <property type="entry name" value="tRNA_Me_trans_M"/>
    <property type="match status" value="1"/>
</dbReference>
<reference evidence="16" key="1">
    <citation type="journal article" date="2008" name="Nat. Genet.">
        <title>The Pristionchus pacificus genome provides a unique perspective on nematode lifestyle and parasitism.</title>
        <authorList>
            <person name="Dieterich C."/>
            <person name="Clifton S.W."/>
            <person name="Schuster L.N."/>
            <person name="Chinwalla A."/>
            <person name="Delehaunty K."/>
            <person name="Dinkelacker I."/>
            <person name="Fulton L."/>
            <person name="Fulton R."/>
            <person name="Godfrey J."/>
            <person name="Minx P."/>
            <person name="Mitreva M."/>
            <person name="Roeseler W."/>
            <person name="Tian H."/>
            <person name="Witte H."/>
            <person name="Yang S.P."/>
            <person name="Wilson R.K."/>
            <person name="Sommer R.J."/>
        </authorList>
    </citation>
    <scope>NUCLEOTIDE SEQUENCE [LARGE SCALE GENOMIC DNA]</scope>
    <source>
        <strain evidence="16">PS312</strain>
    </source>
</reference>
<dbReference type="HAMAP" id="MF_00144">
    <property type="entry name" value="tRNA_thiouridyl_MnmA"/>
    <property type="match status" value="1"/>
</dbReference>
<dbReference type="InterPro" id="IPR046885">
    <property type="entry name" value="MnmA-like_C"/>
</dbReference>
<evidence type="ECO:0000256" key="8">
    <source>
        <dbReference type="ARBA" id="ARBA00022741"/>
    </source>
</evidence>
<dbReference type="InterPro" id="IPR023382">
    <property type="entry name" value="MnmA-like_central_sf"/>
</dbReference>
<dbReference type="PANTHER" id="PTHR11933">
    <property type="entry name" value="TRNA 5-METHYLAMINOMETHYL-2-THIOURIDYLATE -METHYLTRANSFERASE"/>
    <property type="match status" value="1"/>
</dbReference>
<comment type="similarity">
    <text evidence="3">Belongs to the MnmA/TRMU family.</text>
</comment>
<dbReference type="CDD" id="cd01998">
    <property type="entry name" value="MnmA_TRMU-like"/>
    <property type="match status" value="1"/>
</dbReference>
<reference evidence="15" key="2">
    <citation type="submission" date="2022-06" db="UniProtKB">
        <authorList>
            <consortium name="EnsemblMetazoa"/>
        </authorList>
    </citation>
    <scope>IDENTIFICATION</scope>
    <source>
        <strain evidence="15">PS312</strain>
    </source>
</reference>
<keyword evidence="8" id="KW-0547">Nucleotide-binding</keyword>
<comment type="subcellular location">
    <subcellularLocation>
        <location evidence="2">Mitochondrion</location>
    </subcellularLocation>
</comment>
<gene>
    <name evidence="15" type="primary">WBGene00277002</name>
</gene>
<dbReference type="EC" id="2.8.1.14" evidence="4"/>
<name>A0A8R1YT62_PRIPA</name>
<accession>A0A8R1YT62</accession>
<evidence type="ECO:0000256" key="2">
    <source>
        <dbReference type="ARBA" id="ARBA00004173"/>
    </source>
</evidence>
<keyword evidence="7" id="KW-0819">tRNA processing</keyword>
<comment type="catalytic activity">
    <reaction evidence="12">
        <text>5-taurinomethyluridine(34) in tRNA + S-sulfanyl-L-cysteinyl-[protein] + AH2 + ATP = 5-taurinomethyl-2-thiouridine(34) in tRNA + L-cysteinyl-[protein] + A + AMP + diphosphate + H(+)</text>
        <dbReference type="Rhea" id="RHEA:47040"/>
        <dbReference type="Rhea" id="RHEA-COMP:10131"/>
        <dbReference type="Rhea" id="RHEA-COMP:11726"/>
        <dbReference type="Rhea" id="RHEA-COMP:11732"/>
        <dbReference type="Rhea" id="RHEA-COMP:11733"/>
        <dbReference type="ChEBI" id="CHEBI:13193"/>
        <dbReference type="ChEBI" id="CHEBI:15378"/>
        <dbReference type="ChEBI" id="CHEBI:17499"/>
        <dbReference type="ChEBI" id="CHEBI:29950"/>
        <dbReference type="ChEBI" id="CHEBI:30616"/>
        <dbReference type="ChEBI" id="CHEBI:33019"/>
        <dbReference type="ChEBI" id="CHEBI:61963"/>
        <dbReference type="ChEBI" id="CHEBI:87171"/>
        <dbReference type="ChEBI" id="CHEBI:87172"/>
        <dbReference type="ChEBI" id="CHEBI:456215"/>
        <dbReference type="EC" id="2.8.1.14"/>
    </reaction>
</comment>
<dbReference type="Gene3D" id="2.40.30.10">
    <property type="entry name" value="Translation factors"/>
    <property type="match status" value="1"/>
</dbReference>
<feature type="domain" description="tRNA-specific 2-thiouridylase MnmA-like central" evidence="14">
    <location>
        <begin position="216"/>
        <end position="277"/>
    </location>
</feature>
<dbReference type="AlphaFoldDB" id="A0A8R1YT62"/>
<evidence type="ECO:0000259" key="14">
    <source>
        <dbReference type="Pfam" id="PF20259"/>
    </source>
</evidence>
<evidence type="ECO:0000313" key="15">
    <source>
        <dbReference type="EnsemblMetazoa" id="PPA38633.1"/>
    </source>
</evidence>
<evidence type="ECO:0000256" key="5">
    <source>
        <dbReference type="ARBA" id="ARBA00022555"/>
    </source>
</evidence>
<feature type="domain" description="tRNA-specific 2-thiouridylase MnmA-like C-terminal" evidence="13">
    <location>
        <begin position="289"/>
        <end position="361"/>
    </location>
</feature>
<dbReference type="NCBIfam" id="TIGR00420">
    <property type="entry name" value="trmU"/>
    <property type="match status" value="1"/>
</dbReference>
<keyword evidence="9" id="KW-0067">ATP-binding</keyword>
<protein>
    <recommendedName>
        <fullName evidence="4">tRNA-5-taurinomethyluridine 2-sulfurtransferase</fullName>
        <ecNumber evidence="4">2.8.1.14</ecNumber>
    </recommendedName>
</protein>
<dbReference type="InterPro" id="IPR014729">
    <property type="entry name" value="Rossmann-like_a/b/a_fold"/>
</dbReference>
<dbReference type="FunFam" id="3.40.50.620:FF:000104">
    <property type="entry name" value="Mitochondrial tRNA-specific 2-thiouridylase 1"/>
    <property type="match status" value="1"/>
</dbReference>
<dbReference type="Gene3D" id="3.40.50.620">
    <property type="entry name" value="HUPs"/>
    <property type="match status" value="1"/>
</dbReference>
<dbReference type="Proteomes" id="UP000005239">
    <property type="component" value="Unassembled WGS sequence"/>
</dbReference>
<evidence type="ECO:0000259" key="13">
    <source>
        <dbReference type="Pfam" id="PF20258"/>
    </source>
</evidence>
<evidence type="ECO:0000256" key="10">
    <source>
        <dbReference type="ARBA" id="ARBA00022884"/>
    </source>
</evidence>
<dbReference type="SUPFAM" id="SSF52402">
    <property type="entry name" value="Adenine nucleotide alpha hydrolases-like"/>
    <property type="match status" value="1"/>
</dbReference>
<keyword evidence="10" id="KW-0694">RNA-binding</keyword>
<evidence type="ECO:0000256" key="3">
    <source>
        <dbReference type="ARBA" id="ARBA00006191"/>
    </source>
</evidence>
<evidence type="ECO:0000256" key="1">
    <source>
        <dbReference type="ARBA" id="ARBA00003986"/>
    </source>
</evidence>
<dbReference type="Pfam" id="PF20258">
    <property type="entry name" value="tRNA_Me_trans_C"/>
    <property type="match status" value="1"/>
</dbReference>
<sequence>MPRRVVVGLSGGVDSAVSALILKNKGYDVIGVHMMNWDGMEEGTSSCPRTKDESDARMVAHRLSIPFYSINFVKEYWNEVFTKMVDGYSRGKTIVPDIDCNSKIKFHHLHSYALERLSADFIATGHYASTSRGDFNDKETIDGKCRLLRGRDSLKDQTYFLCTLKQEQLRRAIFPLGSMTKNQVKNMAFENGLVEASRRKESMGVCFVGKKKDFGQFIEEYIEGRCGSIIDCMSGEKIGDHCGVHNFTVGKRLSVGSKSHLGYFVQKLDGDNGIVYAVESSTHPSLYSTQFTVHTPEWIVDSPSKDSRVLCRVQRSHSPIPCSITLDGSLTTVIPSRPLRAVCPGQMCVFYRDRECMGGGEVISINATLKTQ</sequence>
<dbReference type="InterPro" id="IPR004506">
    <property type="entry name" value="MnmA-like"/>
</dbReference>
<proteinExistence type="inferred from homology"/>
<dbReference type="NCBIfam" id="NF001138">
    <property type="entry name" value="PRK00143.1"/>
    <property type="match status" value="1"/>
</dbReference>
<evidence type="ECO:0000256" key="9">
    <source>
        <dbReference type="ARBA" id="ARBA00022840"/>
    </source>
</evidence>
<keyword evidence="16" id="KW-1185">Reference proteome</keyword>
<evidence type="ECO:0000256" key="6">
    <source>
        <dbReference type="ARBA" id="ARBA00022679"/>
    </source>
</evidence>
<dbReference type="GO" id="GO:0005524">
    <property type="term" value="F:ATP binding"/>
    <property type="evidence" value="ECO:0007669"/>
    <property type="project" value="UniProtKB-KW"/>
</dbReference>
<keyword evidence="11" id="KW-1015">Disulfide bond</keyword>
<dbReference type="EnsemblMetazoa" id="PPA38633.1">
    <property type="protein sequence ID" value="PPA38633.1"/>
    <property type="gene ID" value="WBGene00277002"/>
</dbReference>
<evidence type="ECO:0000313" key="16">
    <source>
        <dbReference type="Proteomes" id="UP000005239"/>
    </source>
</evidence>
<dbReference type="Gene3D" id="2.30.30.280">
    <property type="entry name" value="Adenine nucleotide alpha hydrolases-like domains"/>
    <property type="match status" value="1"/>
</dbReference>
<comment type="function">
    <text evidence="1">Catalyzes the 2-thiolation of uridine at the wobble position (U34) of mitochondrial tRNA(Lys), tRNA(Glu) and tRNA(Gln). Required for the formation of 5-taurinomethyl-2-thiouridine (tm5s2U) of mitochondrial tRNA(Lys), tRNA(Glu), and tRNA(Gln) at the wobble position. ATP is required to activate the C2 atom of the wobble base.</text>
</comment>
<dbReference type="GO" id="GO:0061708">
    <property type="term" value="F:tRNA-5-taurinomethyluridine 2-sulfurtransferase"/>
    <property type="evidence" value="ECO:0007669"/>
    <property type="project" value="UniProtKB-EC"/>
</dbReference>
<keyword evidence="6" id="KW-0808">Transferase</keyword>
<organism evidence="15 16">
    <name type="scientific">Pristionchus pacificus</name>
    <name type="common">Parasitic nematode worm</name>
    <dbReference type="NCBI Taxonomy" id="54126"/>
    <lineage>
        <taxon>Eukaryota</taxon>
        <taxon>Metazoa</taxon>
        <taxon>Ecdysozoa</taxon>
        <taxon>Nematoda</taxon>
        <taxon>Chromadorea</taxon>
        <taxon>Rhabditida</taxon>
        <taxon>Rhabditina</taxon>
        <taxon>Diplogasteromorpha</taxon>
        <taxon>Diplogasteroidea</taxon>
        <taxon>Neodiplogasteridae</taxon>
        <taxon>Pristionchus</taxon>
    </lineage>
</organism>
<dbReference type="Pfam" id="PF03054">
    <property type="entry name" value="tRNA_Me_trans"/>
    <property type="match status" value="1"/>
</dbReference>
<dbReference type="GO" id="GO:0005739">
    <property type="term" value="C:mitochondrion"/>
    <property type="evidence" value="ECO:0000318"/>
    <property type="project" value="GO_Central"/>
</dbReference>
<evidence type="ECO:0000256" key="4">
    <source>
        <dbReference type="ARBA" id="ARBA00011953"/>
    </source>
</evidence>
<dbReference type="GO" id="GO:0002143">
    <property type="term" value="P:tRNA wobble position uridine thiolation"/>
    <property type="evidence" value="ECO:0000318"/>
    <property type="project" value="GO_Central"/>
</dbReference>
<evidence type="ECO:0000256" key="11">
    <source>
        <dbReference type="ARBA" id="ARBA00023157"/>
    </source>
</evidence>
<dbReference type="GO" id="GO:0000049">
    <property type="term" value="F:tRNA binding"/>
    <property type="evidence" value="ECO:0007669"/>
    <property type="project" value="UniProtKB-KW"/>
</dbReference>
<evidence type="ECO:0000256" key="7">
    <source>
        <dbReference type="ARBA" id="ARBA00022694"/>
    </source>
</evidence>
<evidence type="ECO:0000256" key="12">
    <source>
        <dbReference type="ARBA" id="ARBA00049564"/>
    </source>
</evidence>
<dbReference type="PANTHER" id="PTHR11933:SF5">
    <property type="entry name" value="MITOCHONDRIAL TRNA-SPECIFIC 2-THIOURIDYLASE 1"/>
    <property type="match status" value="1"/>
</dbReference>
<keyword evidence="5" id="KW-0820">tRNA-binding</keyword>
<dbReference type="InterPro" id="IPR046884">
    <property type="entry name" value="MnmA-like_central"/>
</dbReference>